<dbReference type="NCBIfam" id="NF008742">
    <property type="entry name" value="PRK11770.1-4"/>
    <property type="match status" value="1"/>
</dbReference>
<accession>A0A9D2HB62</accession>
<keyword evidence="1" id="KW-0812">Transmembrane</keyword>
<evidence type="ECO:0000313" key="3">
    <source>
        <dbReference type="EMBL" id="HJA07943.1"/>
    </source>
</evidence>
<evidence type="ECO:0000313" key="4">
    <source>
        <dbReference type="Proteomes" id="UP000824225"/>
    </source>
</evidence>
<feature type="transmembrane region" description="Helical" evidence="1">
    <location>
        <begin position="79"/>
        <end position="111"/>
    </location>
</feature>
<dbReference type="PANTHER" id="PTHR42903:SF1">
    <property type="entry name" value="INNER MEMBRANE PROTEIN YCCF"/>
    <property type="match status" value="1"/>
</dbReference>
<feature type="domain" description="Inner membrane component" evidence="2">
    <location>
        <begin position="4"/>
        <end position="54"/>
    </location>
</feature>
<organism evidence="3 4">
    <name type="scientific">Candidatus Mailhella merdigallinarum</name>
    <dbReference type="NCBI Taxonomy" id="2838658"/>
    <lineage>
        <taxon>Bacteria</taxon>
        <taxon>Pseudomonadati</taxon>
        <taxon>Thermodesulfobacteriota</taxon>
        <taxon>Desulfovibrionia</taxon>
        <taxon>Desulfovibrionales</taxon>
        <taxon>Desulfovibrionaceae</taxon>
        <taxon>Mailhella</taxon>
    </lineage>
</organism>
<dbReference type="NCBIfam" id="NF008740">
    <property type="entry name" value="PRK11770.1-2"/>
    <property type="match status" value="1"/>
</dbReference>
<dbReference type="Pfam" id="PF03733">
    <property type="entry name" value="YccF"/>
    <property type="match status" value="2"/>
</dbReference>
<dbReference type="InterPro" id="IPR052937">
    <property type="entry name" value="Inner_membrane_protein"/>
</dbReference>
<evidence type="ECO:0000259" key="2">
    <source>
        <dbReference type="Pfam" id="PF03733"/>
    </source>
</evidence>
<proteinExistence type="predicted"/>
<reference evidence="3" key="1">
    <citation type="journal article" date="2021" name="PeerJ">
        <title>Extensive microbial diversity within the chicken gut microbiome revealed by metagenomics and culture.</title>
        <authorList>
            <person name="Gilroy R."/>
            <person name="Ravi A."/>
            <person name="Getino M."/>
            <person name="Pursley I."/>
            <person name="Horton D.L."/>
            <person name="Alikhan N.F."/>
            <person name="Baker D."/>
            <person name="Gharbi K."/>
            <person name="Hall N."/>
            <person name="Watson M."/>
            <person name="Adriaenssens E.M."/>
            <person name="Foster-Nyarko E."/>
            <person name="Jarju S."/>
            <person name="Secka A."/>
            <person name="Antonio M."/>
            <person name="Oren A."/>
            <person name="Chaudhuri R.R."/>
            <person name="La Ragione R."/>
            <person name="Hildebrand F."/>
            <person name="Pallen M.J."/>
        </authorList>
    </citation>
    <scope>NUCLEOTIDE SEQUENCE</scope>
    <source>
        <strain evidence="3">CHK186-16707</strain>
    </source>
</reference>
<dbReference type="InterPro" id="IPR005185">
    <property type="entry name" value="YccF"/>
</dbReference>
<keyword evidence="1" id="KW-1133">Transmembrane helix</keyword>
<evidence type="ECO:0000256" key="1">
    <source>
        <dbReference type="SAM" id="Phobius"/>
    </source>
</evidence>
<dbReference type="AlphaFoldDB" id="A0A9D2HB62"/>
<gene>
    <name evidence="3" type="ORF">H9962_01955</name>
</gene>
<protein>
    <submittedName>
        <fullName evidence="3">YccF domain-containing protein</fullName>
    </submittedName>
</protein>
<name>A0A9D2HB62_9BACT</name>
<comment type="caution">
    <text evidence="3">The sequence shown here is derived from an EMBL/GenBank/DDBJ whole genome shotgun (WGS) entry which is preliminary data.</text>
</comment>
<reference evidence="3" key="2">
    <citation type="submission" date="2021-04" db="EMBL/GenBank/DDBJ databases">
        <authorList>
            <person name="Gilroy R."/>
        </authorList>
    </citation>
    <scope>NUCLEOTIDE SEQUENCE</scope>
    <source>
        <strain evidence="3">CHK186-16707</strain>
    </source>
</reference>
<dbReference type="PIRSF" id="PIRSF028777">
    <property type="entry name" value="UCP028777"/>
    <property type="match status" value="1"/>
</dbReference>
<dbReference type="InterPro" id="IPR031308">
    <property type="entry name" value="UCP028777"/>
</dbReference>
<dbReference type="GO" id="GO:0005886">
    <property type="term" value="C:plasma membrane"/>
    <property type="evidence" value="ECO:0007669"/>
    <property type="project" value="TreeGrafter"/>
</dbReference>
<dbReference type="EMBL" id="DXAN01000003">
    <property type="protein sequence ID" value="HJA07943.1"/>
    <property type="molecule type" value="Genomic_DNA"/>
</dbReference>
<dbReference type="Proteomes" id="UP000824225">
    <property type="component" value="Unassembled WGS sequence"/>
</dbReference>
<feature type="domain" description="Inner membrane component" evidence="2">
    <location>
        <begin position="76"/>
        <end position="126"/>
    </location>
</feature>
<dbReference type="PANTHER" id="PTHR42903">
    <property type="entry name" value="INNER MEMBRANE PROTEIN YCCF"/>
    <property type="match status" value="1"/>
</dbReference>
<sequence length="151" mass="16461">MSVIGNILWFVLGGFFMGLAWWAFGVLAFVTIVGIPWGRACFVLGKFAFWPFGRDVVARNELYGRHDIGTGPLGTVGNIIWFVLAGIWLAIGHLISAAACAVTIIGIPFAWQHIKLASLALWPIGRAVVPVDVARAARARRADETLRDMRG</sequence>
<dbReference type="NCBIfam" id="NF008741">
    <property type="entry name" value="PRK11770.1-3"/>
    <property type="match status" value="1"/>
</dbReference>
<feature type="transmembrane region" description="Helical" evidence="1">
    <location>
        <begin position="7"/>
        <end position="37"/>
    </location>
</feature>
<keyword evidence="1" id="KW-0472">Membrane</keyword>